<evidence type="ECO:0000313" key="1">
    <source>
        <dbReference type="EMBL" id="RXS76671.1"/>
    </source>
</evidence>
<dbReference type="OrthoDB" id="1976162at2"/>
<dbReference type="InterPro" id="IPR024538">
    <property type="entry name" value="DUF3878"/>
</dbReference>
<protein>
    <submittedName>
        <fullName evidence="1">Uncharacterized protein</fullName>
    </submittedName>
</protein>
<dbReference type="Proteomes" id="UP000290106">
    <property type="component" value="Unassembled WGS sequence"/>
</dbReference>
<dbReference type="EMBL" id="SDKC01000001">
    <property type="protein sequence ID" value="RXS76671.1"/>
    <property type="molecule type" value="Genomic_DNA"/>
</dbReference>
<evidence type="ECO:0000313" key="2">
    <source>
        <dbReference type="Proteomes" id="UP000290106"/>
    </source>
</evidence>
<accession>A0A4Q1RLC5</accession>
<dbReference type="AlphaFoldDB" id="A0A4Q1RLC5"/>
<proteinExistence type="predicted"/>
<comment type="caution">
    <text evidence="1">The sequence shown here is derived from an EMBL/GenBank/DDBJ whole genome shotgun (WGS) entry which is preliminary data.</text>
</comment>
<dbReference type="Pfam" id="PF12994">
    <property type="entry name" value="DUF3878"/>
    <property type="match status" value="1"/>
</dbReference>
<reference evidence="1 2" key="1">
    <citation type="submission" date="2019-01" db="EMBL/GenBank/DDBJ databases">
        <title>Blautia sp. nov. KGMB01111 isolated human feces.</title>
        <authorList>
            <person name="Park J.-E."/>
            <person name="Kim J.-S."/>
            <person name="Park S.-H."/>
        </authorList>
    </citation>
    <scope>NUCLEOTIDE SEQUENCE [LARGE SCALE GENOMIC DNA]</scope>
    <source>
        <strain evidence="1 2">KGMB01111</strain>
    </source>
</reference>
<sequence>MLLSDPFEKLKLLLDQGEFELLEDEEEKNKGNRYRLVYLMNDAVESFLVLENGRMTGEYQREYDGEIEAELREYEGTETFRETTEGRKKKYVLTVHQGESVCTLLFTGLKEEVSLYNYGEIGHFWVKGYEYLRQLEYTFAILRDKREYLGDRYCNRREQKLAALADFPPLNYTCYPAISKEYLVERDDAWRPTGQALAVMEELLKEVGDKQLLRLVRLYAMFPVKILTRYIAMQLHRSKHKKVAQVLLQQVRQAAKAYPERKFSGKEEKQFREQRKRAQDYAKEWEAKGYRTDIFREEPFVASRDSIEGKYYVMIWKKGFRNQKAKIEEIL</sequence>
<organism evidence="1 2">
    <name type="scientific">Blautia faecicola</name>
    <dbReference type="NCBI Taxonomy" id="2509240"/>
    <lineage>
        <taxon>Bacteria</taxon>
        <taxon>Bacillati</taxon>
        <taxon>Bacillota</taxon>
        <taxon>Clostridia</taxon>
        <taxon>Lachnospirales</taxon>
        <taxon>Lachnospiraceae</taxon>
        <taxon>Blautia</taxon>
    </lineage>
</organism>
<name>A0A4Q1RLC5_9FIRM</name>
<keyword evidence="2" id="KW-1185">Reference proteome</keyword>
<gene>
    <name evidence="1" type="ORF">ETP43_05300</name>
</gene>